<feature type="region of interest" description="Disordered" evidence="1">
    <location>
        <begin position="84"/>
        <end position="103"/>
    </location>
</feature>
<dbReference type="EMBL" id="JACBZX010000001">
    <property type="protein sequence ID" value="NYG37311.1"/>
    <property type="molecule type" value="Genomic_DNA"/>
</dbReference>
<feature type="region of interest" description="Disordered" evidence="1">
    <location>
        <begin position="137"/>
        <end position="191"/>
    </location>
</feature>
<protein>
    <submittedName>
        <fullName evidence="2">Uncharacterized protein</fullName>
    </submittedName>
</protein>
<dbReference type="AlphaFoldDB" id="A0A852XFW3"/>
<evidence type="ECO:0000256" key="1">
    <source>
        <dbReference type="SAM" id="MobiDB-lite"/>
    </source>
</evidence>
<evidence type="ECO:0000313" key="2">
    <source>
        <dbReference type="EMBL" id="NYG37311.1"/>
    </source>
</evidence>
<feature type="compositionally biased region" description="Basic residues" evidence="1">
    <location>
        <begin position="171"/>
        <end position="185"/>
    </location>
</feature>
<gene>
    <name evidence="2" type="ORF">BJY28_001780</name>
</gene>
<reference evidence="2 3" key="1">
    <citation type="submission" date="2020-07" db="EMBL/GenBank/DDBJ databases">
        <title>Sequencing the genomes of 1000 actinobacteria strains.</title>
        <authorList>
            <person name="Klenk H.-P."/>
        </authorList>
    </citation>
    <scope>NUCLEOTIDE SEQUENCE [LARGE SCALE GENOMIC DNA]</scope>
    <source>
        <strain evidence="2 3">DSM 24723</strain>
    </source>
</reference>
<keyword evidence="3" id="KW-1185">Reference proteome</keyword>
<dbReference type="Proteomes" id="UP000592181">
    <property type="component" value="Unassembled WGS sequence"/>
</dbReference>
<organism evidence="2 3">
    <name type="scientific">Janibacter alkaliphilus</name>
    <dbReference type="NCBI Taxonomy" id="1069963"/>
    <lineage>
        <taxon>Bacteria</taxon>
        <taxon>Bacillati</taxon>
        <taxon>Actinomycetota</taxon>
        <taxon>Actinomycetes</taxon>
        <taxon>Micrococcales</taxon>
        <taxon>Intrasporangiaceae</taxon>
        <taxon>Janibacter</taxon>
    </lineage>
</organism>
<accession>A0A852XFW3</accession>
<comment type="caution">
    <text evidence="2">The sequence shown here is derived from an EMBL/GenBank/DDBJ whole genome shotgun (WGS) entry which is preliminary data.</text>
</comment>
<dbReference type="RefSeq" id="WP_179462697.1">
    <property type="nucleotide sequence ID" value="NZ_JACBZX010000001.1"/>
</dbReference>
<evidence type="ECO:0000313" key="3">
    <source>
        <dbReference type="Proteomes" id="UP000592181"/>
    </source>
</evidence>
<name>A0A852XFW3_9MICO</name>
<sequence length="191" mass="19813">MSPDVNVSALTEKALSTSGVLWVGASGHERATWFATGPADGPLAGQVLLVSGGIEPDLGELAEGTRLVLRSKGDGGRLLTLRVQARRLDPGDPGESGDPGDSEWQVTADALRAERLNAPTDVVATWRAGSTLWALLPFGTPEQAPGTPGPDPQGRVGGPVGASDATTPVRRPWHLGGRGRRRPVRGGRPPT</sequence>
<proteinExistence type="predicted"/>